<feature type="region of interest" description="Disordered" evidence="1">
    <location>
        <begin position="766"/>
        <end position="803"/>
    </location>
</feature>
<keyword evidence="6" id="KW-0675">Receptor</keyword>
<dbReference type="InterPro" id="IPR001245">
    <property type="entry name" value="Ser-Thr/Tyr_kinase_cat_dom"/>
</dbReference>
<keyword evidence="2" id="KW-1133">Transmembrane helix</keyword>
<dbReference type="EMBL" id="BFEA01000012">
    <property type="protein sequence ID" value="GBG60598.1"/>
    <property type="molecule type" value="Genomic_DNA"/>
</dbReference>
<evidence type="ECO:0000259" key="4">
    <source>
        <dbReference type="PROSITE" id="PS50011"/>
    </source>
</evidence>
<evidence type="ECO:0000313" key="7">
    <source>
        <dbReference type="Proteomes" id="UP000265515"/>
    </source>
</evidence>
<evidence type="ECO:0000256" key="2">
    <source>
        <dbReference type="SAM" id="Phobius"/>
    </source>
</evidence>
<organism evidence="6 7">
    <name type="scientific">Chara braunii</name>
    <name type="common">Braun's stonewort</name>
    <dbReference type="NCBI Taxonomy" id="69332"/>
    <lineage>
        <taxon>Eukaryota</taxon>
        <taxon>Viridiplantae</taxon>
        <taxon>Streptophyta</taxon>
        <taxon>Charophyceae</taxon>
        <taxon>Charales</taxon>
        <taxon>Characeae</taxon>
        <taxon>Chara</taxon>
    </lineage>
</organism>
<dbReference type="InterPro" id="IPR056561">
    <property type="entry name" value="NFP_LYK_LysM1"/>
</dbReference>
<dbReference type="SUPFAM" id="SSF56112">
    <property type="entry name" value="Protein kinase-like (PK-like)"/>
    <property type="match status" value="2"/>
</dbReference>
<dbReference type="Gramene" id="GBG60598">
    <property type="protein sequence ID" value="GBG60598"/>
    <property type="gene ID" value="CBR_g8619"/>
</dbReference>
<feature type="signal peptide" evidence="3">
    <location>
        <begin position="1"/>
        <end position="43"/>
    </location>
</feature>
<feature type="domain" description="LysM" evidence="5">
    <location>
        <begin position="58"/>
        <end position="103"/>
    </location>
</feature>
<dbReference type="Gene3D" id="1.10.510.10">
    <property type="entry name" value="Transferase(Phosphotransferase) domain 1"/>
    <property type="match status" value="2"/>
</dbReference>
<dbReference type="GO" id="GO:0004672">
    <property type="term" value="F:protein kinase activity"/>
    <property type="evidence" value="ECO:0007669"/>
    <property type="project" value="InterPro"/>
</dbReference>
<dbReference type="InterPro" id="IPR036779">
    <property type="entry name" value="LysM_dom_sf"/>
</dbReference>
<dbReference type="Proteomes" id="UP000265515">
    <property type="component" value="Unassembled WGS sequence"/>
</dbReference>
<reference evidence="6 7" key="1">
    <citation type="journal article" date="2018" name="Cell">
        <title>The Chara Genome: Secondary Complexity and Implications for Plant Terrestrialization.</title>
        <authorList>
            <person name="Nishiyama T."/>
            <person name="Sakayama H."/>
            <person name="Vries J.D."/>
            <person name="Buschmann H."/>
            <person name="Saint-Marcoux D."/>
            <person name="Ullrich K.K."/>
            <person name="Haas F.B."/>
            <person name="Vanderstraeten L."/>
            <person name="Becker D."/>
            <person name="Lang D."/>
            <person name="Vosolsobe S."/>
            <person name="Rombauts S."/>
            <person name="Wilhelmsson P.K.I."/>
            <person name="Janitza P."/>
            <person name="Kern R."/>
            <person name="Heyl A."/>
            <person name="Rumpler F."/>
            <person name="Villalobos L.I.A.C."/>
            <person name="Clay J.M."/>
            <person name="Skokan R."/>
            <person name="Toyoda A."/>
            <person name="Suzuki Y."/>
            <person name="Kagoshima H."/>
            <person name="Schijlen E."/>
            <person name="Tajeshwar N."/>
            <person name="Catarino B."/>
            <person name="Hetherington A.J."/>
            <person name="Saltykova A."/>
            <person name="Bonnot C."/>
            <person name="Breuninger H."/>
            <person name="Symeonidi A."/>
            <person name="Radhakrishnan G.V."/>
            <person name="Van Nieuwerburgh F."/>
            <person name="Deforce D."/>
            <person name="Chang C."/>
            <person name="Karol K.G."/>
            <person name="Hedrich R."/>
            <person name="Ulvskov P."/>
            <person name="Glockner G."/>
            <person name="Delwiche C.F."/>
            <person name="Petrasek J."/>
            <person name="Van de Peer Y."/>
            <person name="Friml J."/>
            <person name="Beilby M."/>
            <person name="Dolan L."/>
            <person name="Kohara Y."/>
            <person name="Sugano S."/>
            <person name="Fujiyama A."/>
            <person name="Delaux P.-M."/>
            <person name="Quint M."/>
            <person name="TheiBen G."/>
            <person name="Hagemann M."/>
            <person name="Harholt J."/>
            <person name="Dunand C."/>
            <person name="Zachgo S."/>
            <person name="Langdale J."/>
            <person name="Maumus F."/>
            <person name="Straeten D.V.D."/>
            <person name="Gould S.B."/>
            <person name="Rensing S.A."/>
        </authorList>
    </citation>
    <scope>NUCLEOTIDE SEQUENCE [LARGE SCALE GENOMIC DNA]</scope>
    <source>
        <strain evidence="6 7">S276</strain>
    </source>
</reference>
<feature type="compositionally biased region" description="Low complexity" evidence="1">
    <location>
        <begin position="284"/>
        <end position="297"/>
    </location>
</feature>
<dbReference type="Pfam" id="PF07714">
    <property type="entry name" value="PK_Tyr_Ser-Thr"/>
    <property type="match status" value="1"/>
</dbReference>
<evidence type="ECO:0000256" key="3">
    <source>
        <dbReference type="SAM" id="SignalP"/>
    </source>
</evidence>
<dbReference type="STRING" id="69332.A0A388JS22"/>
<dbReference type="Gene3D" id="3.10.350.10">
    <property type="entry name" value="LysM domain"/>
    <property type="match status" value="1"/>
</dbReference>
<feature type="compositionally biased region" description="Polar residues" evidence="1">
    <location>
        <begin position="786"/>
        <end position="800"/>
    </location>
</feature>
<keyword evidence="3" id="KW-0732">Signal</keyword>
<evidence type="ECO:0000256" key="1">
    <source>
        <dbReference type="SAM" id="MobiDB-lite"/>
    </source>
</evidence>
<name>A0A388JS22_CHABU</name>
<protein>
    <submittedName>
        <fullName evidence="6">Lysin motif receptor-like kinase (LysM-RLK)</fullName>
    </submittedName>
</protein>
<dbReference type="PANTHER" id="PTHR45927">
    <property type="entry name" value="LYSM-DOMAIN RECEPTOR-LIKE KINASE-RELATED"/>
    <property type="match status" value="1"/>
</dbReference>
<evidence type="ECO:0000313" key="6">
    <source>
        <dbReference type="EMBL" id="GBG60598.1"/>
    </source>
</evidence>
<dbReference type="PROSITE" id="PS51782">
    <property type="entry name" value="LYSM"/>
    <property type="match status" value="1"/>
</dbReference>
<sequence length="1129" mass="121558">MGCGTRRLHHHCRGWNGPAVLHWLLMSLLCGSHFSVLFLPCSGYPCRPAHDTSCQAYAVYDVRPGDRVQDISKLFDDDYRDVASVNKLDLGNLTLLPDQQLYIPLTCHCDERNAVFYATVNHVIAFDGETIESIASVLFQNLSHAQEIVNASGLTHGVAVQPGQTVSVPIRCGCNSTALLSVRTPSFLTYVVGNDTDVRSIAQTFRSSERLILEANAGAQADLPLDPGTRLVIPAYLSFPTRSDEGSRARARSSGGDPSLSIATEPPAYPRNGVRGGASGAEDTTSTQANGTTNTASVPMDTPGKGKTGHDPAIPFELIIGILAGTTVVLMLAIICAMIYIARRVAKGTSVRTAAADWERREWAEWSTESAARWQLSVIGSRALPVTRASATLPVPQLMNTFRRRDIIHTSISNTSSLEGFSSHGGNCAKFIPGVDNGSGGNVGRTVEASASPHKSAAAMVSPSLSVFTYKDLMKATDHFSELKKIAEGSYGSTYRGLLEGRDVTVKKLKKSKAEQFQSEMEVMSRVHHCHVLALVGYCVDRCLMLVHEFAEKGSLNRHLHSPSRNGFLPLAWSVRVQIAVDISSALEYLHERSWPGFIHHSISSRNIFLDKNMRAKTANFGLSKRIDWKDDSTLSLAVNTAELPDVVGYMAPECLKLGQVSTKADVYSFGVVLLELLSGQEAVSCAAGSHIVQLSGGLHCESWALDYNGSSSTVVAETSGSFAESDFGSTPPDSSSELRAKRPVIQKRVLDVEIRPYKTAKTRLNRMGKRQGEGTKQHPPGNEGCENSNRYLENTTNSGGKKEDACGKILSVNGSKLRLRGLTVEVLADLSGPSSCKPVLSSSVENSASAIPTQEEPANSTTGSMIAVSVPSSDPLPPCPHSVQASANDGCAVPTKGKAKSVAAFSKHGKEVKIGIGKPRKADIAAGSNKKPVHALAMTSSHRKGPRSRKVAGKKYENKRRGDGVKLLGAATEGTSPILRNSAVQRMLRCSLVSWIVPAIRSLGSPADVVCLVDPDMRGQYPPEVVAKMADLAVRCVQENPQARPNMSRVAYELDEILLLTRRWEALQCKAQPENHSRVVVRLQGSRESEKSEVSGMGQQNVVLWASTVGPDVSTDGEGSISRPQLQR</sequence>
<dbReference type="InterPro" id="IPR052611">
    <property type="entry name" value="Plant_RLK_LysM"/>
</dbReference>
<dbReference type="InterPro" id="IPR000719">
    <property type="entry name" value="Prot_kinase_dom"/>
</dbReference>
<feature type="region of interest" description="Disordered" evidence="1">
    <location>
        <begin position="242"/>
        <end position="309"/>
    </location>
</feature>
<keyword evidence="2" id="KW-0812">Transmembrane</keyword>
<dbReference type="PROSITE" id="PS50011">
    <property type="entry name" value="PROTEIN_KINASE_DOM"/>
    <property type="match status" value="1"/>
</dbReference>
<feature type="transmembrane region" description="Helical" evidence="2">
    <location>
        <begin position="318"/>
        <end position="342"/>
    </location>
</feature>
<keyword evidence="6" id="KW-0418">Kinase</keyword>
<comment type="caution">
    <text evidence="6">The sequence shown here is derived from an EMBL/GenBank/DDBJ whole genome shotgun (WGS) entry which is preliminary data.</text>
</comment>
<dbReference type="Gene3D" id="3.30.200.20">
    <property type="entry name" value="Phosphorylase Kinase, domain 1"/>
    <property type="match status" value="1"/>
</dbReference>
<keyword evidence="2" id="KW-0472">Membrane</keyword>
<keyword evidence="7" id="KW-1185">Reference proteome</keyword>
<gene>
    <name evidence="6" type="primary">LYK4</name>
    <name evidence="6" type="ORF">CBR_g8619</name>
</gene>
<keyword evidence="6" id="KW-0808">Transferase</keyword>
<evidence type="ECO:0000259" key="5">
    <source>
        <dbReference type="PROSITE" id="PS51782"/>
    </source>
</evidence>
<accession>A0A388JS22</accession>
<dbReference type="Pfam" id="PF23446">
    <property type="entry name" value="LysM1_NFP_LYK"/>
    <property type="match status" value="1"/>
</dbReference>
<dbReference type="AlphaFoldDB" id="A0A388JS22"/>
<dbReference type="OrthoDB" id="2413561at2759"/>
<dbReference type="InterPro" id="IPR011009">
    <property type="entry name" value="Kinase-like_dom_sf"/>
</dbReference>
<feature type="region of interest" description="Disordered" evidence="1">
    <location>
        <begin position="1109"/>
        <end position="1129"/>
    </location>
</feature>
<dbReference type="GO" id="GO:0005524">
    <property type="term" value="F:ATP binding"/>
    <property type="evidence" value="ECO:0007669"/>
    <property type="project" value="InterPro"/>
</dbReference>
<proteinExistence type="predicted"/>
<dbReference type="GO" id="GO:0005886">
    <property type="term" value="C:plasma membrane"/>
    <property type="evidence" value="ECO:0007669"/>
    <property type="project" value="UniProtKB-ARBA"/>
</dbReference>
<dbReference type="Pfam" id="PF01476">
    <property type="entry name" value="LysM"/>
    <property type="match status" value="1"/>
</dbReference>
<feature type="domain" description="Protein kinase" evidence="4">
    <location>
        <begin position="480"/>
        <end position="746"/>
    </location>
</feature>
<dbReference type="PANTHER" id="PTHR45927:SF2">
    <property type="entry name" value="SERINE_THREONINE RECEPTOR-LIKE KINASE NFP"/>
    <property type="match status" value="1"/>
</dbReference>
<dbReference type="InterPro" id="IPR018392">
    <property type="entry name" value="LysM"/>
</dbReference>
<feature type="chain" id="PRO_5017331618" evidence="3">
    <location>
        <begin position="44"/>
        <end position="1129"/>
    </location>
</feature>